<dbReference type="GO" id="GO:0004844">
    <property type="term" value="F:uracil DNA N-glycosylase activity"/>
    <property type="evidence" value="ECO:0007669"/>
    <property type="project" value="UniProtKB-EC"/>
</dbReference>
<evidence type="ECO:0000256" key="10">
    <source>
        <dbReference type="ARBA" id="ARBA00023014"/>
    </source>
</evidence>
<dbReference type="GO" id="GO:0046872">
    <property type="term" value="F:metal ion binding"/>
    <property type="evidence" value="ECO:0007669"/>
    <property type="project" value="UniProtKB-KW"/>
</dbReference>
<sequence length="207" mass="22724">MLDFAAAQKQALECRKCGLCSGRTKVVFGEGPLNAELFIVGEAPGFNEDREGHPFRGASGLFLDRLLESIGLERESVYLTTLVKCRPPENRAPRPSEVSSCRPYLVAQLSAVDPKVVVALGDLASRALTGRREPVSRIRGRAVPVDGRYVFPTHALSRALYTPADRALIVSDFSRLPELLAADRPTTYETLNVPPEKEQLPLQPGLW</sequence>
<evidence type="ECO:0000313" key="14">
    <source>
        <dbReference type="Proteomes" id="UP000295244"/>
    </source>
</evidence>
<feature type="domain" description="Uracil-DNA glycosylase-like" evidence="12">
    <location>
        <begin position="28"/>
        <end position="174"/>
    </location>
</feature>
<keyword evidence="9" id="KW-0408">Iron</keyword>
<dbReference type="PANTHER" id="PTHR33693">
    <property type="entry name" value="TYPE-5 URACIL-DNA GLYCOSYLASE"/>
    <property type="match status" value="1"/>
</dbReference>
<dbReference type="GO" id="GO:0006281">
    <property type="term" value="P:DNA repair"/>
    <property type="evidence" value="ECO:0007669"/>
    <property type="project" value="UniProtKB-KW"/>
</dbReference>
<dbReference type="Gene3D" id="3.40.470.10">
    <property type="entry name" value="Uracil-DNA glycosylase-like domain"/>
    <property type="match status" value="1"/>
</dbReference>
<comment type="catalytic activity">
    <reaction evidence="1">
        <text>Hydrolyzes single-stranded DNA or mismatched double-stranded DNA and polynucleotides, releasing free uracil.</text>
        <dbReference type="EC" id="3.2.2.27"/>
    </reaction>
</comment>
<keyword evidence="6" id="KW-0479">Metal-binding</keyword>
<evidence type="ECO:0000256" key="6">
    <source>
        <dbReference type="ARBA" id="ARBA00022723"/>
    </source>
</evidence>
<evidence type="ECO:0000256" key="5">
    <source>
        <dbReference type="ARBA" id="ARBA00022485"/>
    </source>
</evidence>
<dbReference type="RefSeq" id="WP_132692426.1">
    <property type="nucleotide sequence ID" value="NZ_SKBU01000023.1"/>
</dbReference>
<evidence type="ECO:0000259" key="12">
    <source>
        <dbReference type="SMART" id="SM00986"/>
    </source>
</evidence>
<dbReference type="SMART" id="SM00986">
    <property type="entry name" value="UDG"/>
    <property type="match status" value="1"/>
</dbReference>
<dbReference type="AlphaFoldDB" id="A0A4R1BF48"/>
<dbReference type="GO" id="GO:0051539">
    <property type="term" value="F:4 iron, 4 sulfur cluster binding"/>
    <property type="evidence" value="ECO:0007669"/>
    <property type="project" value="UniProtKB-KW"/>
</dbReference>
<evidence type="ECO:0000256" key="9">
    <source>
        <dbReference type="ARBA" id="ARBA00023004"/>
    </source>
</evidence>
<dbReference type="EC" id="3.2.2.27" evidence="3"/>
<evidence type="ECO:0000256" key="3">
    <source>
        <dbReference type="ARBA" id="ARBA00012030"/>
    </source>
</evidence>
<dbReference type="NCBIfam" id="TIGR00758">
    <property type="entry name" value="UDG_fam4"/>
    <property type="match status" value="1"/>
</dbReference>
<dbReference type="SMART" id="SM00987">
    <property type="entry name" value="UreE_C"/>
    <property type="match status" value="1"/>
</dbReference>
<evidence type="ECO:0000256" key="7">
    <source>
        <dbReference type="ARBA" id="ARBA00022763"/>
    </source>
</evidence>
<dbReference type="OrthoDB" id="5290748at2"/>
<keyword evidence="5" id="KW-0004">4Fe-4S</keyword>
<dbReference type="CDD" id="cd10030">
    <property type="entry name" value="UDG-F4_TTUDGA_SPO1dp_like"/>
    <property type="match status" value="1"/>
</dbReference>
<dbReference type="InterPro" id="IPR051536">
    <property type="entry name" value="UDG_Type-4/5"/>
</dbReference>
<name>A0A4R1BF48_9ACTN</name>
<dbReference type="EMBL" id="SKBU01000023">
    <property type="protein sequence ID" value="TCJ15648.1"/>
    <property type="molecule type" value="Genomic_DNA"/>
</dbReference>
<evidence type="ECO:0000256" key="2">
    <source>
        <dbReference type="ARBA" id="ARBA00006521"/>
    </source>
</evidence>
<protein>
    <recommendedName>
        <fullName evidence="4">Type-4 uracil-DNA glycosylase</fullName>
        <ecNumber evidence="3">3.2.2.27</ecNumber>
    </recommendedName>
</protein>
<dbReference type="Pfam" id="PF03167">
    <property type="entry name" value="UDG"/>
    <property type="match status" value="1"/>
</dbReference>
<dbReference type="InterPro" id="IPR005122">
    <property type="entry name" value="Uracil-DNA_glycosylase-like"/>
</dbReference>
<comment type="caution">
    <text evidence="13">The sequence shown here is derived from an EMBL/GenBank/DDBJ whole genome shotgun (WGS) entry which is preliminary data.</text>
</comment>
<dbReference type="InterPro" id="IPR005273">
    <property type="entry name" value="Ura-DNA_glyco_family4"/>
</dbReference>
<gene>
    <name evidence="13" type="ORF">E0L93_12590</name>
</gene>
<evidence type="ECO:0000313" key="13">
    <source>
        <dbReference type="EMBL" id="TCJ15648.1"/>
    </source>
</evidence>
<keyword evidence="8" id="KW-0378">Hydrolase</keyword>
<proteinExistence type="inferred from homology"/>
<evidence type="ECO:0000256" key="11">
    <source>
        <dbReference type="ARBA" id="ARBA00023204"/>
    </source>
</evidence>
<dbReference type="SUPFAM" id="SSF52141">
    <property type="entry name" value="Uracil-DNA glycosylase-like"/>
    <property type="match status" value="1"/>
</dbReference>
<evidence type="ECO:0000256" key="8">
    <source>
        <dbReference type="ARBA" id="ARBA00022801"/>
    </source>
</evidence>
<organism evidence="13 14">
    <name type="scientific">Rubrobacter taiwanensis</name>
    <dbReference type="NCBI Taxonomy" id="185139"/>
    <lineage>
        <taxon>Bacteria</taxon>
        <taxon>Bacillati</taxon>
        <taxon>Actinomycetota</taxon>
        <taxon>Rubrobacteria</taxon>
        <taxon>Rubrobacterales</taxon>
        <taxon>Rubrobacteraceae</taxon>
        <taxon>Rubrobacter</taxon>
    </lineage>
</organism>
<dbReference type="InterPro" id="IPR036895">
    <property type="entry name" value="Uracil-DNA_glycosylase-like_sf"/>
</dbReference>
<comment type="similarity">
    <text evidence="2">Belongs to the uracil-DNA glycosylase (UDG) superfamily. Type 4 (UDGa) family.</text>
</comment>
<accession>A0A4R1BF48</accession>
<dbReference type="Proteomes" id="UP000295244">
    <property type="component" value="Unassembled WGS sequence"/>
</dbReference>
<keyword evidence="11" id="KW-0234">DNA repair</keyword>
<evidence type="ECO:0000256" key="4">
    <source>
        <dbReference type="ARBA" id="ARBA00019403"/>
    </source>
</evidence>
<keyword evidence="14" id="KW-1185">Reference proteome</keyword>
<evidence type="ECO:0000256" key="1">
    <source>
        <dbReference type="ARBA" id="ARBA00001400"/>
    </source>
</evidence>
<keyword evidence="10" id="KW-0411">Iron-sulfur</keyword>
<keyword evidence="7" id="KW-0227">DNA damage</keyword>
<dbReference type="PANTHER" id="PTHR33693:SF1">
    <property type="entry name" value="TYPE-4 URACIL-DNA GLYCOSYLASE"/>
    <property type="match status" value="1"/>
</dbReference>
<reference evidence="13 14" key="1">
    <citation type="submission" date="2019-03" db="EMBL/GenBank/DDBJ databases">
        <title>Whole genome sequence of a novel Rubrobacter taiwanensis strain, isolated from Yellowstone National Park.</title>
        <authorList>
            <person name="Freed S."/>
            <person name="Ramaley R.F."/>
            <person name="Kyndt J.A."/>
        </authorList>
    </citation>
    <scope>NUCLEOTIDE SEQUENCE [LARGE SCALE GENOMIC DNA]</scope>
    <source>
        <strain evidence="13 14">Yellowstone</strain>
    </source>
</reference>